<comment type="caution">
    <text evidence="2">The sequence shown here is derived from an EMBL/GenBank/DDBJ whole genome shotgun (WGS) entry which is preliminary data.</text>
</comment>
<evidence type="ECO:0000313" key="3">
    <source>
        <dbReference type="Proteomes" id="UP000015453"/>
    </source>
</evidence>
<evidence type="ECO:0000313" key="2">
    <source>
        <dbReference type="EMBL" id="EPS74018.1"/>
    </source>
</evidence>
<protein>
    <submittedName>
        <fullName evidence="2">Uncharacterized protein</fullName>
    </submittedName>
</protein>
<accession>S8EDH7</accession>
<dbReference type="AlphaFoldDB" id="S8EDH7"/>
<gene>
    <name evidence="2" type="ORF">M569_00740</name>
</gene>
<feature type="compositionally biased region" description="Polar residues" evidence="1">
    <location>
        <begin position="45"/>
        <end position="54"/>
    </location>
</feature>
<feature type="compositionally biased region" description="Basic and acidic residues" evidence="1">
    <location>
        <begin position="111"/>
        <end position="123"/>
    </location>
</feature>
<organism evidence="2 3">
    <name type="scientific">Genlisea aurea</name>
    <dbReference type="NCBI Taxonomy" id="192259"/>
    <lineage>
        <taxon>Eukaryota</taxon>
        <taxon>Viridiplantae</taxon>
        <taxon>Streptophyta</taxon>
        <taxon>Embryophyta</taxon>
        <taxon>Tracheophyta</taxon>
        <taxon>Spermatophyta</taxon>
        <taxon>Magnoliopsida</taxon>
        <taxon>eudicotyledons</taxon>
        <taxon>Gunneridae</taxon>
        <taxon>Pentapetalae</taxon>
        <taxon>asterids</taxon>
        <taxon>lamiids</taxon>
        <taxon>Lamiales</taxon>
        <taxon>Lentibulariaceae</taxon>
        <taxon>Genlisea</taxon>
    </lineage>
</organism>
<dbReference type="PANTHER" id="PTHR35726">
    <property type="entry name" value="GLUTAMIC ACID-RICH PROTEIN-LIKE"/>
    <property type="match status" value="1"/>
</dbReference>
<feature type="compositionally biased region" description="Acidic residues" evidence="1">
    <location>
        <begin position="68"/>
        <end position="80"/>
    </location>
</feature>
<proteinExistence type="predicted"/>
<dbReference type="Proteomes" id="UP000015453">
    <property type="component" value="Unassembled WGS sequence"/>
</dbReference>
<feature type="region of interest" description="Disordered" evidence="1">
    <location>
        <begin position="25"/>
        <end position="123"/>
    </location>
</feature>
<reference evidence="2 3" key="1">
    <citation type="journal article" date="2013" name="BMC Genomics">
        <title>The miniature genome of a carnivorous plant Genlisea aurea contains a low number of genes and short non-coding sequences.</title>
        <authorList>
            <person name="Leushkin E.V."/>
            <person name="Sutormin R.A."/>
            <person name="Nabieva E.R."/>
            <person name="Penin A.A."/>
            <person name="Kondrashov A.S."/>
            <person name="Logacheva M.D."/>
        </authorList>
    </citation>
    <scope>NUCLEOTIDE SEQUENCE [LARGE SCALE GENOMIC DNA]</scope>
</reference>
<evidence type="ECO:0000256" key="1">
    <source>
        <dbReference type="SAM" id="MobiDB-lite"/>
    </source>
</evidence>
<dbReference type="EMBL" id="AUSU01000213">
    <property type="protein sequence ID" value="EPS74018.1"/>
    <property type="molecule type" value="Genomic_DNA"/>
</dbReference>
<keyword evidence="3" id="KW-1185">Reference proteome</keyword>
<sequence>MAEEGAGRGWLEFDSSAYMLLESTGDSEAECAADPSSPAAEDDAQSCSYGSSPVTDRGTSEHDAIDAAGDDDGCGGDFDEYDVRESISDEEGVVEQCRRRRVEPAVPETDGSEKSTTFDDFDAPAKSDKLFWETCLAS</sequence>
<name>S8EDH7_9LAMI</name>
<dbReference type="PANTHER" id="PTHR35726:SF4">
    <property type="entry name" value="GLUTAMIC ACID-RICH PROTEIN-LIKE"/>
    <property type="match status" value="1"/>
</dbReference>